<feature type="transmembrane region" description="Helical" evidence="1">
    <location>
        <begin position="140"/>
        <end position="161"/>
    </location>
</feature>
<organism evidence="2 3">
    <name type="scientific">Paenibacillus soyae</name>
    <dbReference type="NCBI Taxonomy" id="2969249"/>
    <lineage>
        <taxon>Bacteria</taxon>
        <taxon>Bacillati</taxon>
        <taxon>Bacillota</taxon>
        <taxon>Bacilli</taxon>
        <taxon>Bacillales</taxon>
        <taxon>Paenibacillaceae</taxon>
        <taxon>Paenibacillus</taxon>
    </lineage>
</organism>
<name>A0A9X2SAM5_9BACL</name>
<feature type="transmembrane region" description="Helical" evidence="1">
    <location>
        <begin position="260"/>
        <end position="286"/>
    </location>
</feature>
<feature type="transmembrane region" description="Helical" evidence="1">
    <location>
        <begin position="322"/>
        <end position="339"/>
    </location>
</feature>
<reference evidence="2" key="1">
    <citation type="submission" date="2022-08" db="EMBL/GenBank/DDBJ databases">
        <title>The genomic sequence of strain Paenibacillus sp. SCIV0701.</title>
        <authorList>
            <person name="Zhao H."/>
        </authorList>
    </citation>
    <scope>NUCLEOTIDE SEQUENCE</scope>
    <source>
        <strain evidence="2">SCIV0701</strain>
    </source>
</reference>
<keyword evidence="1" id="KW-0472">Membrane</keyword>
<dbReference type="InterPro" id="IPR038728">
    <property type="entry name" value="YkvI-like"/>
</dbReference>
<sequence>MNNRLVKMLQIASTYMGTIVGAGFATGQEILQFFTRFGYWGSFTIALATGLFIWLGTKMMLIASEIKAKSYEDLNIALFGERYGKLISLFMLVILLGVTAVMLAGAGTIFYEHWNISYQAGLLITIAGSFLLLRKGMKAILAVNAVVVPVMLLFTVIVMIDTFNTPGSNKFITLTTDYSPWAAWASPFLYTAFNLALAQAVLVPLGAEIRDKKTIVAGSWIGGLGIGFMLLAGHIALSVHMPGIQQFAIPMGGIARQLGYYVQFIYIFLIFSEIFTTLIADIYGLTLQLEERTKWSRGLLTFVILFICYLASQIGFGPLLSTLYPMFGLISLGWLFLIIRKRVSYRRS</sequence>
<protein>
    <recommendedName>
        <fullName evidence="4">Membrane protein YkvI</fullName>
    </recommendedName>
</protein>
<evidence type="ECO:0000313" key="3">
    <source>
        <dbReference type="Proteomes" id="UP001141950"/>
    </source>
</evidence>
<keyword evidence="1" id="KW-0812">Transmembrane</keyword>
<evidence type="ECO:0000313" key="2">
    <source>
        <dbReference type="EMBL" id="MCR2803782.1"/>
    </source>
</evidence>
<proteinExistence type="predicted"/>
<evidence type="ECO:0000256" key="1">
    <source>
        <dbReference type="SAM" id="Phobius"/>
    </source>
</evidence>
<feature type="transmembrane region" description="Helical" evidence="1">
    <location>
        <begin position="181"/>
        <end position="203"/>
    </location>
</feature>
<dbReference type="PANTHER" id="PTHR37814:SF1">
    <property type="entry name" value="MEMBRANE PROTEIN"/>
    <property type="match status" value="1"/>
</dbReference>
<gene>
    <name evidence="2" type="ORF">NQZ67_07800</name>
</gene>
<feature type="transmembrane region" description="Helical" evidence="1">
    <location>
        <begin position="116"/>
        <end position="133"/>
    </location>
</feature>
<evidence type="ECO:0008006" key="4">
    <source>
        <dbReference type="Google" id="ProtNLM"/>
    </source>
</evidence>
<feature type="transmembrane region" description="Helical" evidence="1">
    <location>
        <begin position="298"/>
        <end position="316"/>
    </location>
</feature>
<dbReference type="PANTHER" id="PTHR37814">
    <property type="entry name" value="CONSERVED MEMBRANE PROTEIN"/>
    <property type="match status" value="1"/>
</dbReference>
<feature type="transmembrane region" description="Helical" evidence="1">
    <location>
        <begin position="12"/>
        <end position="31"/>
    </location>
</feature>
<feature type="transmembrane region" description="Helical" evidence="1">
    <location>
        <begin position="215"/>
        <end position="240"/>
    </location>
</feature>
<keyword evidence="1" id="KW-1133">Transmembrane helix</keyword>
<dbReference type="AlphaFoldDB" id="A0A9X2SAM5"/>
<dbReference type="RefSeq" id="WP_257444353.1">
    <property type="nucleotide sequence ID" value="NZ_JANIPJ010000004.1"/>
</dbReference>
<feature type="transmembrane region" description="Helical" evidence="1">
    <location>
        <begin position="37"/>
        <end position="57"/>
    </location>
</feature>
<dbReference type="Proteomes" id="UP001141950">
    <property type="component" value="Unassembled WGS sequence"/>
</dbReference>
<comment type="caution">
    <text evidence="2">The sequence shown here is derived from an EMBL/GenBank/DDBJ whole genome shotgun (WGS) entry which is preliminary data.</text>
</comment>
<feature type="transmembrane region" description="Helical" evidence="1">
    <location>
        <begin position="86"/>
        <end position="110"/>
    </location>
</feature>
<keyword evidence="3" id="KW-1185">Reference proteome</keyword>
<dbReference type="EMBL" id="JANIPJ010000004">
    <property type="protein sequence ID" value="MCR2803782.1"/>
    <property type="molecule type" value="Genomic_DNA"/>
</dbReference>
<accession>A0A9X2SAM5</accession>